<dbReference type="Proteomes" id="UP001165121">
    <property type="component" value="Unassembled WGS sequence"/>
</dbReference>
<dbReference type="EMBL" id="BSXT01000603">
    <property type="protein sequence ID" value="GMF30740.1"/>
    <property type="molecule type" value="Genomic_DNA"/>
</dbReference>
<comment type="caution">
    <text evidence="1">The sequence shown here is derived from an EMBL/GenBank/DDBJ whole genome shotgun (WGS) entry which is preliminary data.</text>
</comment>
<keyword evidence="2" id="KW-1185">Reference proteome</keyword>
<dbReference type="PANTHER" id="PTHR13510:SF44">
    <property type="entry name" value="RABENOSYN-5"/>
    <property type="match status" value="1"/>
</dbReference>
<dbReference type="Gene3D" id="3.30.530.20">
    <property type="match status" value="1"/>
</dbReference>
<evidence type="ECO:0000313" key="2">
    <source>
        <dbReference type="Proteomes" id="UP001165121"/>
    </source>
</evidence>
<dbReference type="SUPFAM" id="SSF57903">
    <property type="entry name" value="FYVE/PHD zinc finger"/>
    <property type="match status" value="1"/>
</dbReference>
<accession>A0A9W6UEG0</accession>
<evidence type="ECO:0000313" key="1">
    <source>
        <dbReference type="EMBL" id="GMF30740.1"/>
    </source>
</evidence>
<dbReference type="PANTHER" id="PTHR13510">
    <property type="entry name" value="FYVE-FINGER-CONTAINING RAB5 EFFECTOR PROTEIN RABENOSYN-5-RELATED"/>
    <property type="match status" value="1"/>
</dbReference>
<dbReference type="AlphaFoldDB" id="A0A9W6UEG0"/>
<proteinExistence type="predicted"/>
<reference evidence="1" key="1">
    <citation type="submission" date="2023-04" db="EMBL/GenBank/DDBJ databases">
        <title>Phytophthora fragariaefolia NBRC 109709.</title>
        <authorList>
            <person name="Ichikawa N."/>
            <person name="Sato H."/>
            <person name="Tonouchi N."/>
        </authorList>
    </citation>
    <scope>NUCLEOTIDE SEQUENCE</scope>
    <source>
        <strain evidence="1">NBRC 109709</strain>
    </source>
</reference>
<dbReference type="InterPro" id="IPR011011">
    <property type="entry name" value="Znf_FYVE_PHD"/>
</dbReference>
<organism evidence="1 2">
    <name type="scientific">Phytophthora fragariaefolia</name>
    <dbReference type="NCBI Taxonomy" id="1490495"/>
    <lineage>
        <taxon>Eukaryota</taxon>
        <taxon>Sar</taxon>
        <taxon>Stramenopiles</taxon>
        <taxon>Oomycota</taxon>
        <taxon>Peronosporomycetes</taxon>
        <taxon>Peronosporales</taxon>
        <taxon>Peronosporaceae</taxon>
        <taxon>Phytophthora</taxon>
    </lineage>
</organism>
<dbReference type="InterPro" id="IPR023393">
    <property type="entry name" value="START-like_dom_sf"/>
</dbReference>
<sequence length="371" mass="41962">MLDLADGFLSETIRSYEIHHCSNDGIVDATRWVRVKQFEDVVVYQDRQALTERRLSRANLSRDRRAPNELLKLLWSGTVHGNLDDIMYAAVNRTTEEAKVHAAHVESNVLDFALLDTLVHPTVEDPFRGVQIKWAVNGGPSIMRSMVRFRDFVYIEATGMTTISTGERIGFHLLHSISMPGAPELHEHKLVRGDMSLFHFYRQQSDEVVETYVEAFFDLKGDMPLSVATKLATNGVVSVWRLGEYALMKKLNWQLSQRRSTLPTPMFEFCYVCRKIIRGSMVRRRTCKICANHCCARCCVPKKMFFVPSLSRAVVHKTINFCSSCIKMASYANGADIALGELTRANTQAKAYTYWAAISPTSSISSMSGML</sequence>
<gene>
    <name evidence="1" type="ORF">Pfra01_000686500</name>
</gene>
<dbReference type="OrthoDB" id="162139at2759"/>
<name>A0A9W6UEG0_9STRA</name>
<protein>
    <submittedName>
        <fullName evidence="1">Unnamed protein product</fullName>
    </submittedName>
</protein>
<dbReference type="InterPro" id="IPR052727">
    <property type="entry name" value="Rab4/Rab5_effector"/>
</dbReference>